<protein>
    <submittedName>
        <fullName evidence="2">Putative membrane protein</fullName>
    </submittedName>
</protein>
<feature type="transmembrane region" description="Helical" evidence="1">
    <location>
        <begin position="105"/>
        <end position="128"/>
    </location>
</feature>
<keyword evidence="1" id="KW-1133">Transmembrane helix</keyword>
<dbReference type="AlphaFoldDB" id="A0A1I7ASC3"/>
<proteinExistence type="predicted"/>
<keyword evidence="3" id="KW-1185">Reference proteome</keyword>
<evidence type="ECO:0000313" key="2">
    <source>
        <dbReference type="EMBL" id="SFT77783.1"/>
    </source>
</evidence>
<name>A0A1I7ASC3_9ACTN</name>
<evidence type="ECO:0000313" key="3">
    <source>
        <dbReference type="Proteomes" id="UP000199165"/>
    </source>
</evidence>
<dbReference type="STRING" id="995060.SAMN04487904_10826"/>
<dbReference type="Pfam" id="PF04020">
    <property type="entry name" value="Phage_holin_4_2"/>
    <property type="match status" value="1"/>
</dbReference>
<keyword evidence="1" id="KW-0812">Transmembrane</keyword>
<dbReference type="InterPro" id="IPR007165">
    <property type="entry name" value="Phage_holin_4_2"/>
</dbReference>
<feature type="transmembrane region" description="Helical" evidence="1">
    <location>
        <begin position="77"/>
        <end position="98"/>
    </location>
</feature>
<sequence>MPACPACWVVSTTEGIAVVPRDIVISPRSVCGANGSNHGRDIVALVVHILITAVAVWVTTALPGIALGDQGGGTDGVATQALTLLVVAVVFGIVNVVLKPVAKTLGCLLYILTLGLFGLVVNALLFWLTSWIAGNLDLPFHVDGFWPAFWGAIIVTVVSSALHGLVRRATSFGD</sequence>
<reference evidence="3" key="1">
    <citation type="submission" date="2016-10" db="EMBL/GenBank/DDBJ databases">
        <authorList>
            <person name="Varghese N."/>
            <person name="Submissions S."/>
        </authorList>
    </citation>
    <scope>NUCLEOTIDE SEQUENCE [LARGE SCALE GENOMIC DNA]</scope>
    <source>
        <strain evidence="3">DSM 45501</strain>
    </source>
</reference>
<evidence type="ECO:0000256" key="1">
    <source>
        <dbReference type="SAM" id="Phobius"/>
    </source>
</evidence>
<feature type="transmembrane region" description="Helical" evidence="1">
    <location>
        <begin position="148"/>
        <end position="166"/>
    </location>
</feature>
<dbReference type="EMBL" id="FPAT01000008">
    <property type="protein sequence ID" value="SFT77783.1"/>
    <property type="molecule type" value="Genomic_DNA"/>
</dbReference>
<accession>A0A1I7ASC3</accession>
<keyword evidence="1" id="KW-0472">Membrane</keyword>
<feature type="transmembrane region" description="Helical" evidence="1">
    <location>
        <begin position="42"/>
        <end position="65"/>
    </location>
</feature>
<organism evidence="2 3">
    <name type="scientific">Actinopolyspora righensis</name>
    <dbReference type="NCBI Taxonomy" id="995060"/>
    <lineage>
        <taxon>Bacteria</taxon>
        <taxon>Bacillati</taxon>
        <taxon>Actinomycetota</taxon>
        <taxon>Actinomycetes</taxon>
        <taxon>Actinopolysporales</taxon>
        <taxon>Actinopolysporaceae</taxon>
        <taxon>Actinopolyspora</taxon>
        <taxon>Actinopolyspora alba group</taxon>
    </lineage>
</organism>
<dbReference type="PANTHER" id="PTHR37309:SF1">
    <property type="entry name" value="SLR0284 PROTEIN"/>
    <property type="match status" value="1"/>
</dbReference>
<dbReference type="Proteomes" id="UP000199165">
    <property type="component" value="Unassembled WGS sequence"/>
</dbReference>
<gene>
    <name evidence="2" type="ORF">SAMN04487904_10826</name>
</gene>
<dbReference type="PANTHER" id="PTHR37309">
    <property type="entry name" value="SLR0284 PROTEIN"/>
    <property type="match status" value="1"/>
</dbReference>